<dbReference type="Proteomes" id="UP000232163">
    <property type="component" value="Unassembled WGS sequence"/>
</dbReference>
<feature type="transmembrane region" description="Helical" evidence="1">
    <location>
        <begin position="53"/>
        <end position="80"/>
    </location>
</feature>
<protein>
    <submittedName>
        <fullName evidence="2">Uncharacterized protein</fullName>
    </submittedName>
</protein>
<dbReference type="OrthoDB" id="8116947at2"/>
<feature type="transmembrane region" description="Helical" evidence="1">
    <location>
        <begin position="12"/>
        <end position="33"/>
    </location>
</feature>
<name>A0A2N9W1F9_9HYPH</name>
<keyword evidence="1" id="KW-0472">Membrane</keyword>
<reference evidence="2 3" key="1">
    <citation type="journal article" date="2017" name="Int J Environ Stud">
        <title>Does the Miocene-Pliocene relict legume Oxytropis triphylla form nitrogen-fixing nodules with a combination of bacterial strains?</title>
        <authorList>
            <person name="Safronova V."/>
            <person name="Belimov A."/>
            <person name="Sazanova A."/>
            <person name="Kuznetsova I."/>
            <person name="Popova J."/>
            <person name="Andronov E."/>
            <person name="Verkhozina A."/>
            <person name="Tikhonovich I."/>
        </authorList>
    </citation>
    <scope>NUCLEOTIDE SEQUENCE [LARGE SCALE GENOMIC DNA]</scope>
    <source>
        <strain evidence="2 3">Tri-38</strain>
    </source>
</reference>
<keyword evidence="1" id="KW-1133">Transmembrane helix</keyword>
<comment type="caution">
    <text evidence="2">The sequence shown here is derived from an EMBL/GenBank/DDBJ whole genome shotgun (WGS) entry which is preliminary data.</text>
</comment>
<gene>
    <name evidence="2" type="ORF">B5P45_06100</name>
</gene>
<accession>A0A2N9W1F9</accession>
<dbReference type="RefSeq" id="WP_099998979.1">
    <property type="nucleotide sequence ID" value="NZ_CP017940.1"/>
</dbReference>
<sequence length="90" mass="9502">MDSLVTIKDGRPWISLSWLILKWSTLIGLLLGFVPSTLSLVSGNTISINGIAIGGWTGVWIVTFACGLGGFLFGAIWALVLRAIAIASGR</sequence>
<keyword evidence="1" id="KW-0812">Transmembrane</keyword>
<organism evidence="2 3">
    <name type="scientific">Phyllobacterium zundukense</name>
    <dbReference type="NCBI Taxonomy" id="1867719"/>
    <lineage>
        <taxon>Bacteria</taxon>
        <taxon>Pseudomonadati</taxon>
        <taxon>Pseudomonadota</taxon>
        <taxon>Alphaproteobacteria</taxon>
        <taxon>Hyphomicrobiales</taxon>
        <taxon>Phyllobacteriaceae</taxon>
        <taxon>Phyllobacterium</taxon>
    </lineage>
</organism>
<keyword evidence="3" id="KW-1185">Reference proteome</keyword>
<dbReference type="EMBL" id="MZMT01000017">
    <property type="protein sequence ID" value="PIO45577.1"/>
    <property type="molecule type" value="Genomic_DNA"/>
</dbReference>
<evidence type="ECO:0000313" key="2">
    <source>
        <dbReference type="EMBL" id="PIO45577.1"/>
    </source>
</evidence>
<evidence type="ECO:0000256" key="1">
    <source>
        <dbReference type="SAM" id="Phobius"/>
    </source>
</evidence>
<proteinExistence type="predicted"/>
<dbReference type="KEGG" id="pht:BLM14_08425"/>
<dbReference type="AlphaFoldDB" id="A0A2N9W1F9"/>
<evidence type="ECO:0000313" key="3">
    <source>
        <dbReference type="Proteomes" id="UP000232163"/>
    </source>
</evidence>